<dbReference type="Pfam" id="PF10035">
    <property type="entry name" value="DUF2179"/>
    <property type="match status" value="1"/>
</dbReference>
<dbReference type="Gene3D" id="3.30.70.120">
    <property type="match status" value="1"/>
</dbReference>
<evidence type="ECO:0000256" key="2">
    <source>
        <dbReference type="ARBA" id="ARBA00022475"/>
    </source>
</evidence>
<dbReference type="GO" id="GO:0005886">
    <property type="term" value="C:plasma membrane"/>
    <property type="evidence" value="ECO:0007669"/>
    <property type="project" value="UniProtKB-SubCell"/>
</dbReference>
<proteinExistence type="predicted"/>
<dbReference type="PANTHER" id="PTHR33545">
    <property type="entry name" value="UPF0750 MEMBRANE PROTEIN YITT-RELATED"/>
    <property type="match status" value="1"/>
</dbReference>
<dbReference type="RefSeq" id="WP_082421915.1">
    <property type="nucleotide sequence ID" value="NZ_CYYP01000011.1"/>
</dbReference>
<dbReference type="Proteomes" id="UP000095468">
    <property type="component" value="Unassembled WGS sequence"/>
</dbReference>
<evidence type="ECO:0000313" key="7">
    <source>
        <dbReference type="Proteomes" id="UP000095468"/>
    </source>
</evidence>
<evidence type="ECO:0000256" key="5">
    <source>
        <dbReference type="ARBA" id="ARBA00023136"/>
    </source>
</evidence>
<evidence type="ECO:0000256" key="4">
    <source>
        <dbReference type="ARBA" id="ARBA00022989"/>
    </source>
</evidence>
<protein>
    <submittedName>
        <fullName evidence="6">Uncharacterized BCR, YitT family COG1284</fullName>
    </submittedName>
</protein>
<sequence length="340" mass="37061">MADEHETESKAWAIEAAAAEAASRAAEEMHRPPVVPMERVVDRTDIERGERAGQKRSQEPGFPRFFAELNLGLILTAFAIVAFKTPNHFAFGGTSGVSVILSTLFPTLPVGVFMWIINAVLVVLGFIFLERKAILWSVFASFALSAYVSLFELFIPTDVSLTGDMWLDLCFAVILPALGSAIVFDIGASTGGTDILAMILKRRTTLEIGRALLLVDIGIVTIAAFLYGPRVGLYCVLGLFAKTLVVDKAIESIHLRKVCTVICSEPLKVEEFIVKHLNRTATISRGYGAFSGKCVTVIMSVLSRREAVQLRRYAREVDPGAFITIVDSSEIVGKGFRGTN</sequence>
<organism evidence="6 7">
    <name type="scientific">Collinsella aerofaciens</name>
    <dbReference type="NCBI Taxonomy" id="74426"/>
    <lineage>
        <taxon>Bacteria</taxon>
        <taxon>Bacillati</taxon>
        <taxon>Actinomycetota</taxon>
        <taxon>Coriobacteriia</taxon>
        <taxon>Coriobacteriales</taxon>
        <taxon>Coriobacteriaceae</taxon>
        <taxon>Collinsella</taxon>
    </lineage>
</organism>
<evidence type="ECO:0000256" key="1">
    <source>
        <dbReference type="ARBA" id="ARBA00004651"/>
    </source>
</evidence>
<keyword evidence="5" id="KW-0472">Membrane</keyword>
<dbReference type="CDD" id="cd16380">
    <property type="entry name" value="YitT_C"/>
    <property type="match status" value="1"/>
</dbReference>
<dbReference type="InterPro" id="IPR015867">
    <property type="entry name" value="N-reg_PII/ATP_PRibTrfase_C"/>
</dbReference>
<comment type="subcellular location">
    <subcellularLocation>
        <location evidence="1">Cell membrane</location>
        <topology evidence="1">Multi-pass membrane protein</topology>
    </subcellularLocation>
</comment>
<dbReference type="EMBL" id="CYYP01000011">
    <property type="protein sequence ID" value="CUO29027.1"/>
    <property type="molecule type" value="Genomic_DNA"/>
</dbReference>
<evidence type="ECO:0000313" key="6">
    <source>
        <dbReference type="EMBL" id="CUO29027.1"/>
    </source>
</evidence>
<dbReference type="InterPro" id="IPR051461">
    <property type="entry name" value="UPF0750_membrane"/>
</dbReference>
<keyword evidence="4" id="KW-1133">Transmembrane helix</keyword>
<gene>
    <name evidence="6" type="ORF">ERS852381_01332</name>
</gene>
<keyword evidence="3" id="KW-0812">Transmembrane</keyword>
<dbReference type="Pfam" id="PF02588">
    <property type="entry name" value="YitT_membrane"/>
    <property type="match status" value="1"/>
</dbReference>
<evidence type="ECO:0000256" key="3">
    <source>
        <dbReference type="ARBA" id="ARBA00022692"/>
    </source>
</evidence>
<name>A0A174DUX1_9ACTN</name>
<dbReference type="AlphaFoldDB" id="A0A174DUX1"/>
<reference evidence="6 7" key="1">
    <citation type="submission" date="2015-09" db="EMBL/GenBank/DDBJ databases">
        <authorList>
            <consortium name="Pathogen Informatics"/>
        </authorList>
    </citation>
    <scope>NUCLEOTIDE SEQUENCE [LARGE SCALE GENOMIC DNA]</scope>
    <source>
        <strain evidence="6 7">2789STDY5608823</strain>
    </source>
</reference>
<keyword evidence="2" id="KW-1003">Cell membrane</keyword>
<dbReference type="InterPro" id="IPR003740">
    <property type="entry name" value="YitT"/>
</dbReference>
<dbReference type="PANTHER" id="PTHR33545:SF5">
    <property type="entry name" value="UPF0750 MEMBRANE PROTEIN YITT"/>
    <property type="match status" value="1"/>
</dbReference>
<accession>A0A174DUX1</accession>
<dbReference type="InterPro" id="IPR019264">
    <property type="entry name" value="DUF2179"/>
</dbReference>